<keyword evidence="6" id="KW-0131">Cell cycle</keyword>
<dbReference type="SMART" id="SM01349">
    <property type="entry name" value="TOG"/>
    <property type="match status" value="2"/>
</dbReference>
<reference evidence="9 10" key="1">
    <citation type="submission" date="2016-05" db="EMBL/GenBank/DDBJ databases">
        <title>Comparative genomics of biotechnologically important yeasts.</title>
        <authorList>
            <consortium name="DOE Joint Genome Institute"/>
            <person name="Riley R."/>
            <person name="Haridas S."/>
            <person name="Wolfe K.H."/>
            <person name="Lopes M.R."/>
            <person name="Hittinger C.T."/>
            <person name="Goker M."/>
            <person name="Salamov A."/>
            <person name="Wisecaver J."/>
            <person name="Long T.M."/>
            <person name="Aerts A.L."/>
            <person name="Barry K."/>
            <person name="Choi C."/>
            <person name="Clum A."/>
            <person name="Coughlan A.Y."/>
            <person name="Deshpande S."/>
            <person name="Douglass A.P."/>
            <person name="Hanson S.J."/>
            <person name="Klenk H.-P."/>
            <person name="LaButti K."/>
            <person name="Lapidus A."/>
            <person name="Lindquist E."/>
            <person name="Lipzen A."/>
            <person name="Meier-kolthoff J.P."/>
            <person name="Ohm R.A."/>
            <person name="Otillar R.P."/>
            <person name="Pangilinan J."/>
            <person name="Peng Y."/>
            <person name="Rokas A."/>
            <person name="Rosa C.A."/>
            <person name="Scheuner C."/>
            <person name="Sibirny A.A."/>
            <person name="Slot J.C."/>
            <person name="Stielow J.B."/>
            <person name="Sun H."/>
            <person name="Kurtzman C.P."/>
            <person name="Blackwell M."/>
            <person name="Grigoriev I.V."/>
            <person name="Jeffries T.W."/>
        </authorList>
    </citation>
    <scope>NUCLEOTIDE SEQUENCE [LARGE SCALE GENOMIC DNA]</scope>
    <source>
        <strain evidence="9 10">NRRL YB-4993</strain>
    </source>
</reference>
<protein>
    <recommendedName>
        <fullName evidence="3">Protein STU1</fullName>
    </recommendedName>
</protein>
<feature type="compositionally biased region" description="Basic and acidic residues" evidence="7">
    <location>
        <begin position="1055"/>
        <end position="1068"/>
    </location>
</feature>
<dbReference type="GO" id="GO:0060172">
    <property type="term" value="P:astral microtubule depolymerization"/>
    <property type="evidence" value="ECO:0007669"/>
    <property type="project" value="TreeGrafter"/>
</dbReference>
<proteinExistence type="inferred from homology"/>
<keyword evidence="5" id="KW-0493">Microtubule</keyword>
<keyword evidence="4" id="KW-0132">Cell division</keyword>
<feature type="compositionally biased region" description="Polar residues" evidence="7">
    <location>
        <begin position="995"/>
        <end position="1005"/>
    </location>
</feature>
<dbReference type="GeneID" id="30031359"/>
<dbReference type="InterPro" id="IPR024395">
    <property type="entry name" value="CLASP_N_dom"/>
</dbReference>
<feature type="region of interest" description="Disordered" evidence="7">
    <location>
        <begin position="241"/>
        <end position="298"/>
    </location>
</feature>
<dbReference type="OrthoDB" id="46159at2759"/>
<dbReference type="Pfam" id="PF12348">
    <property type="entry name" value="CLASP_N"/>
    <property type="match status" value="1"/>
</dbReference>
<comment type="subcellular location">
    <subcellularLocation>
        <location evidence="1">Cytoplasm</location>
        <location evidence="1">Cytoskeleton</location>
        <location evidence="1">Spindle</location>
    </subcellularLocation>
</comment>
<dbReference type="PANTHER" id="PTHR21567:SF9">
    <property type="entry name" value="CLIP-ASSOCIATING PROTEIN"/>
    <property type="match status" value="1"/>
</dbReference>
<dbReference type="GO" id="GO:0005876">
    <property type="term" value="C:spindle microtubule"/>
    <property type="evidence" value="ECO:0007669"/>
    <property type="project" value="TreeGrafter"/>
</dbReference>
<feature type="domain" description="TOG" evidence="8">
    <location>
        <begin position="324"/>
        <end position="561"/>
    </location>
</feature>
<keyword evidence="10" id="KW-1185">Reference proteome</keyword>
<organism evidence="9 10">
    <name type="scientific">Metschnikowia bicuspidata var. bicuspidata NRRL YB-4993</name>
    <dbReference type="NCBI Taxonomy" id="869754"/>
    <lineage>
        <taxon>Eukaryota</taxon>
        <taxon>Fungi</taxon>
        <taxon>Dikarya</taxon>
        <taxon>Ascomycota</taxon>
        <taxon>Saccharomycotina</taxon>
        <taxon>Pichiomycetes</taxon>
        <taxon>Metschnikowiaceae</taxon>
        <taxon>Metschnikowia</taxon>
    </lineage>
</organism>
<dbReference type="Gene3D" id="1.25.10.10">
    <property type="entry name" value="Leucine-rich Repeat Variant"/>
    <property type="match status" value="2"/>
</dbReference>
<name>A0A1A0HBZ2_9ASCO</name>
<evidence type="ECO:0000256" key="6">
    <source>
        <dbReference type="ARBA" id="ARBA00022776"/>
    </source>
</evidence>
<sequence>MDLSGANVFSVVRSGSAEEKHTVLQELKTHVKKDNVLLPWVGKYFEALSIATDSPDTSLQTLAFSLLCHLVKRVSIQDSRGTVLLDQTFLVLPLLIPRIADSRSSVKVSARRALEAYWLSCPKPVELAMVEIGLANRSLLLVNECVAWLNYILTNVSPHFKLDTFLDPLARILCEHASDEKLVSNIKVLLENYYDLKQNRIRKFELQKALERSRVPSVLRFSIMGTDSIISRTSELLYHSKSTPSLPHSQMAKPTVARPSQNSPSIWADKPSVNSAGSRFPESPPPNQLIQSAQAPGVSSEPALRDILCKLPNYAYDETVESFNVSNAGEISQMVSEMSQCFENKETERNWSTREKSILKLRSLLRGNAANEYLSDLIISIKELSEGICKSLSSLRTTLSVNSCQFVKEMAFLFRIHFEPLVDLFVPTLIKLCSNTKHLTNINAHVAMCGILTHCPLSAKLGQRILHAASEKSVNTKAFASSWLQIFIVRTHNLWRGSGSEIVERVLLKLLPDPNMQVRLAAKDAFWKYCEYAEEPAVNLRSQLDPNINRALERSRPKGITISAAPVTTNSKVRPSLKESIMAKKREFKNKTSESRSVSKYELTGPNGSFTESSVSSNFPRRMLRTPSFKDHMRSRDLTPTSHIHEAKSIHDRFLDKGAAKIDNTTQGKVLPESHWEHKIDESITNISGSKQQVTTAFQSNAREAKSMQQPKSYIFGAGDPMFKFLASTDEQLLQEGISLLRSALLKGEEISESLTPLLKKLSINNPSVLAPLFDNKEGMLRRVFKLLTKEDFLRLACVLVTPTQENLDMVISLFTADELYLSLETLLLFVLEPTDVADDGLLIMQLIKFKVKILIMVLRLLSRAATSLPMTDVMLTKLANTLFELLPVIHQTNMMAEFKEPLSKLYAINSTLFASHLSLVKDSSRRELELLVGIDDLLSFKSTDPTMFNMTDFTRISPNKNLEQLSPLKFPSDFTMLLPNTKVKAEPDTHPEESQISSQGSHKVSITDVSAEQRICLEDPPQMQLVPEEDILMEDFDENHSENNPDDESMSDCNIRDPSEEKTPQTDGAVEVKLETADFNVLKKSSPHTSLSGAAVKDLNELVKDFASVKLTSQANTIETFIEKVDPLNKLSSRNRPIAIYDDSKAGSPQKVKEYDFTELNWFNFLMAKMSLDYGLDDLERYYKNDFRSLCQKLSDGSANENCISTLIKYLRVPDPESLASFLQDEGYDLVENAAIDYLSLDDSNLFEGLMVIKQLLVSRHAVNVVRVWNLLLDLSGMKPDEPLRALELAVGETFDEMLCGMYASKELIQIVTHTLKTNVDLAGGALRFALESLHKLVHMETLVLDVNADIVMSIDGAVRRLVSHDRAEIRKLVIETYGRIHRAAKISQGSGSQDTLPHEISSEEAVQKIMLALTTPQQRIIEYFSQEK</sequence>
<dbReference type="GO" id="GO:1990023">
    <property type="term" value="C:mitotic spindle midzone"/>
    <property type="evidence" value="ECO:0007669"/>
    <property type="project" value="TreeGrafter"/>
</dbReference>
<dbReference type="GO" id="GO:0090307">
    <property type="term" value="P:mitotic spindle assembly"/>
    <property type="evidence" value="ECO:0007669"/>
    <property type="project" value="TreeGrafter"/>
</dbReference>
<feature type="compositionally biased region" description="Basic and acidic residues" evidence="7">
    <location>
        <begin position="985"/>
        <end position="994"/>
    </location>
</feature>
<evidence type="ECO:0000256" key="4">
    <source>
        <dbReference type="ARBA" id="ARBA00022618"/>
    </source>
</evidence>
<dbReference type="RefSeq" id="XP_018711918.1">
    <property type="nucleotide sequence ID" value="XM_018858383.1"/>
</dbReference>
<dbReference type="EMBL" id="LXTC01000003">
    <property type="protein sequence ID" value="OBA21408.1"/>
    <property type="molecule type" value="Genomic_DNA"/>
</dbReference>
<evidence type="ECO:0000256" key="2">
    <source>
        <dbReference type="ARBA" id="ARBA00009549"/>
    </source>
</evidence>
<evidence type="ECO:0000256" key="5">
    <source>
        <dbReference type="ARBA" id="ARBA00022701"/>
    </source>
</evidence>
<evidence type="ECO:0000259" key="8">
    <source>
        <dbReference type="SMART" id="SM01349"/>
    </source>
</evidence>
<accession>A0A1A0HBZ2</accession>
<comment type="similarity">
    <text evidence="2">Belongs to the CLASP family.</text>
</comment>
<evidence type="ECO:0000256" key="7">
    <source>
        <dbReference type="SAM" id="MobiDB-lite"/>
    </source>
</evidence>
<dbReference type="InterPro" id="IPR034085">
    <property type="entry name" value="TOG"/>
</dbReference>
<evidence type="ECO:0000313" key="9">
    <source>
        <dbReference type="EMBL" id="OBA21408.1"/>
    </source>
</evidence>
<feature type="region of interest" description="Disordered" evidence="7">
    <location>
        <begin position="1038"/>
        <end position="1068"/>
    </location>
</feature>
<evidence type="ECO:0000256" key="1">
    <source>
        <dbReference type="ARBA" id="ARBA00004186"/>
    </source>
</evidence>
<dbReference type="GO" id="GO:0005881">
    <property type="term" value="C:cytoplasmic microtubule"/>
    <property type="evidence" value="ECO:0007669"/>
    <property type="project" value="TreeGrafter"/>
</dbReference>
<dbReference type="GO" id="GO:0008017">
    <property type="term" value="F:microtubule binding"/>
    <property type="evidence" value="ECO:0007669"/>
    <property type="project" value="TreeGrafter"/>
</dbReference>
<evidence type="ECO:0000313" key="10">
    <source>
        <dbReference type="Proteomes" id="UP000092555"/>
    </source>
</evidence>
<dbReference type="GO" id="GO:0005815">
    <property type="term" value="C:microtubule organizing center"/>
    <property type="evidence" value="ECO:0007669"/>
    <property type="project" value="TreeGrafter"/>
</dbReference>
<keyword evidence="6" id="KW-0498">Mitosis</keyword>
<dbReference type="Proteomes" id="UP000092555">
    <property type="component" value="Unassembled WGS sequence"/>
</dbReference>
<feature type="domain" description="TOG" evidence="8">
    <location>
        <begin position="2"/>
        <end position="219"/>
    </location>
</feature>
<dbReference type="STRING" id="869754.A0A1A0HBZ2"/>
<comment type="caution">
    <text evidence="9">The sequence shown here is derived from an EMBL/GenBank/DDBJ whole genome shotgun (WGS) entry which is preliminary data.</text>
</comment>
<dbReference type="SUPFAM" id="SSF48371">
    <property type="entry name" value="ARM repeat"/>
    <property type="match status" value="1"/>
</dbReference>
<dbReference type="PANTHER" id="PTHR21567">
    <property type="entry name" value="CLASP"/>
    <property type="match status" value="1"/>
</dbReference>
<dbReference type="GO" id="GO:0051301">
    <property type="term" value="P:cell division"/>
    <property type="evidence" value="ECO:0007669"/>
    <property type="project" value="UniProtKB-KW"/>
</dbReference>
<dbReference type="InterPro" id="IPR016024">
    <property type="entry name" value="ARM-type_fold"/>
</dbReference>
<evidence type="ECO:0000256" key="3">
    <source>
        <dbReference type="ARBA" id="ARBA00016012"/>
    </source>
</evidence>
<feature type="region of interest" description="Disordered" evidence="7">
    <location>
        <begin position="985"/>
        <end position="1005"/>
    </location>
</feature>
<dbReference type="InterPro" id="IPR011989">
    <property type="entry name" value="ARM-like"/>
</dbReference>
<gene>
    <name evidence="9" type="ORF">METBIDRAFT_69932</name>
</gene>